<accession>A0A964UVW1</accession>
<dbReference type="InterPro" id="IPR001387">
    <property type="entry name" value="Cro/C1-type_HTH"/>
</dbReference>
<dbReference type="OrthoDB" id="3427187at2"/>
<name>A0A964UVW1_9ACTN</name>
<dbReference type="PANTHER" id="PTHR35010:SF2">
    <property type="entry name" value="BLL4672 PROTEIN"/>
    <property type="match status" value="1"/>
</dbReference>
<dbReference type="AlphaFoldDB" id="A0A964UVW1"/>
<proteinExistence type="predicted"/>
<dbReference type="Pfam" id="PF13560">
    <property type="entry name" value="HTH_31"/>
    <property type="match status" value="1"/>
</dbReference>
<dbReference type="PROSITE" id="PS50943">
    <property type="entry name" value="HTH_CROC1"/>
    <property type="match status" value="1"/>
</dbReference>
<organism evidence="3 4">
    <name type="scientific">Streptomyces boluensis</name>
    <dbReference type="NCBI Taxonomy" id="1775135"/>
    <lineage>
        <taxon>Bacteria</taxon>
        <taxon>Bacillati</taxon>
        <taxon>Actinomycetota</taxon>
        <taxon>Actinomycetes</taxon>
        <taxon>Kitasatosporales</taxon>
        <taxon>Streptomycetaceae</taxon>
        <taxon>Streptomyces</taxon>
    </lineage>
</organism>
<feature type="region of interest" description="Disordered" evidence="1">
    <location>
        <begin position="74"/>
        <end position="114"/>
    </location>
</feature>
<evidence type="ECO:0000256" key="1">
    <source>
        <dbReference type="SAM" id="MobiDB-lite"/>
    </source>
</evidence>
<comment type="caution">
    <text evidence="3">The sequence shown here is derived from an EMBL/GenBank/DDBJ whole genome shotgun (WGS) entry which is preliminary data.</text>
</comment>
<dbReference type="Proteomes" id="UP000598297">
    <property type="component" value="Unassembled WGS sequence"/>
</dbReference>
<gene>
    <name evidence="3" type="ORF">GUY60_27990</name>
</gene>
<dbReference type="CDD" id="cd00093">
    <property type="entry name" value="HTH_XRE"/>
    <property type="match status" value="1"/>
</dbReference>
<dbReference type="SMART" id="SM00530">
    <property type="entry name" value="HTH_XRE"/>
    <property type="match status" value="1"/>
</dbReference>
<feature type="domain" description="HTH cro/C1-type" evidence="2">
    <location>
        <begin position="15"/>
        <end position="70"/>
    </location>
</feature>
<evidence type="ECO:0000313" key="3">
    <source>
        <dbReference type="EMBL" id="NBE55198.1"/>
    </source>
</evidence>
<dbReference type="GO" id="GO:0003677">
    <property type="term" value="F:DNA binding"/>
    <property type="evidence" value="ECO:0007669"/>
    <property type="project" value="InterPro"/>
</dbReference>
<feature type="compositionally biased region" description="Gly residues" evidence="1">
    <location>
        <begin position="92"/>
        <end position="106"/>
    </location>
</feature>
<dbReference type="PANTHER" id="PTHR35010">
    <property type="entry name" value="BLL4672 PROTEIN-RELATED"/>
    <property type="match status" value="1"/>
</dbReference>
<sequence>MSAGTPVPHDFGRQLRALRSRAGLTQEELAHTSGVSVRALADLERGRARGAQRRTVQALAEGLGLDAAEAAELERAARVGRPRPRASTGTGTSTGTGAGARTGTSGGTPTRTPT</sequence>
<dbReference type="Gene3D" id="1.10.260.40">
    <property type="entry name" value="lambda repressor-like DNA-binding domains"/>
    <property type="match status" value="1"/>
</dbReference>
<dbReference type="SUPFAM" id="SSF47413">
    <property type="entry name" value="lambda repressor-like DNA-binding domains"/>
    <property type="match status" value="1"/>
</dbReference>
<keyword evidence="4" id="KW-1185">Reference proteome</keyword>
<dbReference type="EMBL" id="JAAAHS010000292">
    <property type="protein sequence ID" value="NBE55198.1"/>
    <property type="molecule type" value="Genomic_DNA"/>
</dbReference>
<dbReference type="RefSeq" id="WP_161702726.1">
    <property type="nucleotide sequence ID" value="NZ_JAAAHS010000292.1"/>
</dbReference>
<protein>
    <submittedName>
        <fullName evidence="3">Helix-turn-helix domain-containing protein</fullName>
    </submittedName>
</protein>
<dbReference type="InterPro" id="IPR010982">
    <property type="entry name" value="Lambda_DNA-bd_dom_sf"/>
</dbReference>
<reference evidence="3" key="1">
    <citation type="submission" date="2020-01" db="EMBL/GenBank/DDBJ databases">
        <title>Whole-genome analyses of novel actinobacteria.</title>
        <authorList>
            <person name="Sahin N."/>
        </authorList>
    </citation>
    <scope>NUCLEOTIDE SEQUENCE</scope>
    <source>
        <strain evidence="3">YC537</strain>
    </source>
</reference>
<evidence type="ECO:0000259" key="2">
    <source>
        <dbReference type="PROSITE" id="PS50943"/>
    </source>
</evidence>
<feature type="non-terminal residue" evidence="3">
    <location>
        <position position="114"/>
    </location>
</feature>
<evidence type="ECO:0000313" key="4">
    <source>
        <dbReference type="Proteomes" id="UP000598297"/>
    </source>
</evidence>